<feature type="domain" description="Cupin type-2" evidence="1">
    <location>
        <begin position="41"/>
        <end position="107"/>
    </location>
</feature>
<dbReference type="SUPFAM" id="SSF51182">
    <property type="entry name" value="RmlC-like cupins"/>
    <property type="match status" value="1"/>
</dbReference>
<accession>A0A7S4NW73</accession>
<name>A0A7S4NW73_9EUKA</name>
<evidence type="ECO:0000313" key="2">
    <source>
        <dbReference type="EMBL" id="CAE2311087.1"/>
    </source>
</evidence>
<dbReference type="PANTHER" id="PTHR36114">
    <property type="entry name" value="16.7 KDA PROTEIN IN WHIE LOCUS"/>
    <property type="match status" value="1"/>
</dbReference>
<gene>
    <name evidence="2" type="ORF">NAES01612_LOCUS13903</name>
</gene>
<dbReference type="InterPro" id="IPR052044">
    <property type="entry name" value="PKS_Associated_Protein"/>
</dbReference>
<dbReference type="AlphaFoldDB" id="A0A7S4NW73"/>
<dbReference type="InterPro" id="IPR013096">
    <property type="entry name" value="Cupin_2"/>
</dbReference>
<dbReference type="InterPro" id="IPR014710">
    <property type="entry name" value="RmlC-like_jellyroll"/>
</dbReference>
<reference evidence="2" key="1">
    <citation type="submission" date="2021-01" db="EMBL/GenBank/DDBJ databases">
        <authorList>
            <person name="Corre E."/>
            <person name="Pelletier E."/>
            <person name="Niang G."/>
            <person name="Scheremetjew M."/>
            <person name="Finn R."/>
            <person name="Kale V."/>
            <person name="Holt S."/>
            <person name="Cochrane G."/>
            <person name="Meng A."/>
            <person name="Brown T."/>
            <person name="Cohen L."/>
        </authorList>
    </citation>
    <scope>NUCLEOTIDE SEQUENCE</scope>
    <source>
        <strain evidence="2">SoJaBio B1-5/56/2</strain>
    </source>
</reference>
<dbReference type="Pfam" id="PF07883">
    <property type="entry name" value="Cupin_2"/>
    <property type="match status" value="1"/>
</dbReference>
<dbReference type="PANTHER" id="PTHR36114:SF1">
    <property type="entry name" value="16.7 KDA PROTEIN IN WHIE LOCUS"/>
    <property type="match status" value="1"/>
</dbReference>
<dbReference type="EMBL" id="HBKR01021390">
    <property type="protein sequence ID" value="CAE2311087.1"/>
    <property type="molecule type" value="Transcribed_RNA"/>
</dbReference>
<proteinExistence type="predicted"/>
<protein>
    <recommendedName>
        <fullName evidence="1">Cupin type-2 domain-containing protein</fullName>
    </recommendedName>
</protein>
<dbReference type="Gene3D" id="2.60.120.10">
    <property type="entry name" value="Jelly Rolls"/>
    <property type="match status" value="1"/>
</dbReference>
<organism evidence="2">
    <name type="scientific">Paramoeba aestuarina</name>
    <dbReference type="NCBI Taxonomy" id="180227"/>
    <lineage>
        <taxon>Eukaryota</taxon>
        <taxon>Amoebozoa</taxon>
        <taxon>Discosea</taxon>
        <taxon>Flabellinia</taxon>
        <taxon>Dactylopodida</taxon>
        <taxon>Paramoebidae</taxon>
        <taxon>Paramoeba</taxon>
    </lineage>
</organism>
<sequence>MSIVQDATSVPSFTDPNTKEQIQEVFGAKDDTLKSTSIARIIVPAGGFVKAHYHPVCEEVYYILRGKGKMTLDGETKDVGPNSVVGISAKVNHSMTVQEEIEMVVVCSPPWTPECSVFEEYNKDK</sequence>
<dbReference type="InterPro" id="IPR011051">
    <property type="entry name" value="RmlC_Cupin_sf"/>
</dbReference>
<evidence type="ECO:0000259" key="1">
    <source>
        <dbReference type="Pfam" id="PF07883"/>
    </source>
</evidence>